<keyword evidence="7 14" id="KW-0812">Transmembrane</keyword>
<evidence type="ECO:0000256" key="4">
    <source>
        <dbReference type="ARBA" id="ARBA00011648"/>
    </source>
</evidence>
<keyword evidence="6" id="KW-0138">CF(0)</keyword>
<dbReference type="GO" id="GO:0005743">
    <property type="term" value="C:mitochondrial inner membrane"/>
    <property type="evidence" value="ECO:0007669"/>
    <property type="project" value="UniProtKB-SubCell"/>
</dbReference>
<gene>
    <name evidence="15" type="primary">atp6</name>
</gene>
<comment type="similarity">
    <text evidence="3">Belongs to the ATPase A chain family.</text>
</comment>
<dbReference type="RefSeq" id="YP_009544439.1">
    <property type="nucleotide sequence ID" value="NC_040123.1"/>
</dbReference>
<evidence type="ECO:0000256" key="11">
    <source>
        <dbReference type="ARBA" id="ARBA00023136"/>
    </source>
</evidence>
<keyword evidence="5" id="KW-0813">Transport</keyword>
<dbReference type="EMBL" id="MH422968">
    <property type="protein sequence ID" value="AYV97234.1"/>
    <property type="molecule type" value="Genomic_DNA"/>
</dbReference>
<comment type="subunit">
    <text evidence="4">F-type ATPases have 2 components, CF(1) - the catalytic core - and CF(0) - the membrane proton channel. CF(1) has five subunits: alpha(3), beta(3), gamma(1), delta(1), epsilon(1). CF(0) has three main subunits: a, b and c.</text>
</comment>
<dbReference type="CDD" id="cd00310">
    <property type="entry name" value="ATP-synt_Fo_a_6"/>
    <property type="match status" value="1"/>
</dbReference>
<reference evidence="15" key="2">
    <citation type="submission" date="2018-06" db="EMBL/GenBank/DDBJ databases">
        <authorList>
            <person name="Zheng B."/>
        </authorList>
    </citation>
    <scope>NUCLEOTIDE SEQUENCE</scope>
</reference>
<evidence type="ECO:0000256" key="2">
    <source>
        <dbReference type="ARBA" id="ARBA00004141"/>
    </source>
</evidence>
<evidence type="ECO:0000256" key="8">
    <source>
        <dbReference type="ARBA" id="ARBA00022781"/>
    </source>
</evidence>
<dbReference type="GO" id="GO:0045259">
    <property type="term" value="C:proton-transporting ATP synthase complex"/>
    <property type="evidence" value="ECO:0007669"/>
    <property type="project" value="UniProtKB-KW"/>
</dbReference>
<evidence type="ECO:0000313" key="15">
    <source>
        <dbReference type="EMBL" id="AYV97234.1"/>
    </source>
</evidence>
<dbReference type="SUPFAM" id="SSF81336">
    <property type="entry name" value="F1F0 ATP synthase subunit A"/>
    <property type="match status" value="1"/>
</dbReference>
<evidence type="ECO:0000256" key="14">
    <source>
        <dbReference type="SAM" id="Phobius"/>
    </source>
</evidence>
<feature type="transmembrane region" description="Helical" evidence="14">
    <location>
        <begin position="136"/>
        <end position="157"/>
    </location>
</feature>
<dbReference type="AlphaFoldDB" id="A0A3G5BC62"/>
<feature type="transmembrane region" description="Helical" evidence="14">
    <location>
        <begin position="100"/>
        <end position="124"/>
    </location>
</feature>
<name>A0A3G5BC62_TRECO</name>
<sequence>MMMMNLFSNFDPISSIILFPLNWLSMNLSFFFLPLILWNSSSRYIFSKFFFYFYIFNEFKNLINEKKNSYIPLLLTSIFMLIFINNFMSLYPFIFTPTSHLSLTMSFALPIWLCFILFSLINLFKSMCAHLLPLNTPSILMPFMIIIESISLLIRPITLSIRLSANLISGHLLLTLLGMASSINILSSPFMTFTQMILLLLEISVSLIQAYVFSMLISLYYKETLMN</sequence>
<feature type="transmembrane region" description="Helical" evidence="14">
    <location>
        <begin position="163"/>
        <end position="186"/>
    </location>
</feature>
<evidence type="ECO:0000256" key="9">
    <source>
        <dbReference type="ARBA" id="ARBA00022989"/>
    </source>
</evidence>
<feature type="transmembrane region" description="Helical" evidence="14">
    <location>
        <begin position="12"/>
        <end position="38"/>
    </location>
</feature>
<dbReference type="InterPro" id="IPR000568">
    <property type="entry name" value="ATP_synth_F0_asu"/>
</dbReference>
<dbReference type="NCBIfam" id="TIGR01131">
    <property type="entry name" value="ATP_synt_6_or_A"/>
    <property type="match status" value="1"/>
</dbReference>
<keyword evidence="11 14" id="KW-0472">Membrane</keyword>
<organism evidence="15">
    <name type="scientific">Tremex columba</name>
    <name type="common">Pigeon horntail wasp</name>
    <name type="synonym">Sirex columba</name>
    <dbReference type="NCBI Taxonomy" id="222809"/>
    <lineage>
        <taxon>Eukaryota</taxon>
        <taxon>Metazoa</taxon>
        <taxon>Ecdysozoa</taxon>
        <taxon>Arthropoda</taxon>
        <taxon>Hexapoda</taxon>
        <taxon>Insecta</taxon>
        <taxon>Pterygota</taxon>
        <taxon>Neoptera</taxon>
        <taxon>Endopterygota</taxon>
        <taxon>Hymenoptera</taxon>
        <taxon>Siricoidea</taxon>
        <taxon>Siricidae</taxon>
        <taxon>Tremex</taxon>
    </lineage>
</organism>
<dbReference type="PANTHER" id="PTHR11410:SF0">
    <property type="entry name" value="ATP SYNTHASE SUBUNIT A"/>
    <property type="match status" value="1"/>
</dbReference>
<evidence type="ECO:0000256" key="12">
    <source>
        <dbReference type="ARBA" id="ARBA00023310"/>
    </source>
</evidence>
<keyword evidence="9 14" id="KW-1133">Transmembrane helix</keyword>
<evidence type="ECO:0000256" key="3">
    <source>
        <dbReference type="ARBA" id="ARBA00006810"/>
    </source>
</evidence>
<dbReference type="GO" id="GO:0046933">
    <property type="term" value="F:proton-transporting ATP synthase activity, rotational mechanism"/>
    <property type="evidence" value="ECO:0007669"/>
    <property type="project" value="TreeGrafter"/>
</dbReference>
<evidence type="ECO:0000256" key="1">
    <source>
        <dbReference type="ARBA" id="ARBA00002070"/>
    </source>
</evidence>
<evidence type="ECO:0000256" key="6">
    <source>
        <dbReference type="ARBA" id="ARBA00022547"/>
    </source>
</evidence>
<proteinExistence type="inferred from homology"/>
<dbReference type="PRINTS" id="PR00123">
    <property type="entry name" value="ATPASEA"/>
</dbReference>
<dbReference type="InterPro" id="IPR023011">
    <property type="entry name" value="ATP_synth_F0_asu_AS"/>
</dbReference>
<keyword evidence="10" id="KW-0406">Ion transport</keyword>
<feature type="transmembrane region" description="Helical" evidence="14">
    <location>
        <begin position="70"/>
        <end position="94"/>
    </location>
</feature>
<keyword evidence="15" id="KW-0496">Mitochondrion</keyword>
<dbReference type="Pfam" id="PF00119">
    <property type="entry name" value="ATP-synt_A"/>
    <property type="match status" value="1"/>
</dbReference>
<dbReference type="InterPro" id="IPR045083">
    <property type="entry name" value="ATP_synth_F0_asu_bact/mt"/>
</dbReference>
<comment type="function">
    <text evidence="1">Mitochondrial membrane ATP synthase (F(1)F(0) ATP synthase or Complex V) produces ATP from ADP in the presence of a proton gradient across the membrane which is generated by electron transport complexes of the respiratory chain. F-type ATPases consist of two structural domains, F(1) - containing the extramembraneous catalytic core and F(0) - containing the membrane proton channel, linked together by a central stalk and a peripheral stalk. During catalysis, ATP synthesis in the catalytic domain of F(1) is coupled via a rotary mechanism of the central stalk subunits to proton translocation. Key component of the proton channel; it may play a direct role in the translocation of protons across the membrane.</text>
</comment>
<comment type="subcellular location">
    <subcellularLocation>
        <location evidence="2">Membrane</location>
        <topology evidence="2">Multi-pass membrane protein</topology>
    </subcellularLocation>
    <subcellularLocation>
        <location evidence="13">Mitochondrion inner membrane</location>
        <topology evidence="13">Multi-pass membrane protein</topology>
    </subcellularLocation>
</comment>
<reference evidence="15" key="1">
    <citation type="journal article" date="2018" name="Int. J. Biol. Macromol.">
        <title>The first two mitochondrial genomes of wood wasps (Hymenoptera: Symphyta): Novel gene rearrangements and higher-level phylogeny of the basal hymenopterans.</title>
        <authorList>
            <person name="Ma Y."/>
            <person name="Zheng B.Y."/>
            <person name="Zhu J.C."/>
            <person name="van Achterberg C."/>
            <person name="Tang P."/>
            <person name="Chen X.X."/>
        </authorList>
    </citation>
    <scope>NUCLEOTIDE SEQUENCE</scope>
</reference>
<dbReference type="PANTHER" id="PTHR11410">
    <property type="entry name" value="ATP SYNTHASE SUBUNIT A"/>
    <property type="match status" value="1"/>
</dbReference>
<geneLocation type="mitochondrion" evidence="15"/>
<evidence type="ECO:0000256" key="10">
    <source>
        <dbReference type="ARBA" id="ARBA00023065"/>
    </source>
</evidence>
<protein>
    <recommendedName>
        <fullName evidence="13">ATP synthase subunit a</fullName>
    </recommendedName>
</protein>
<dbReference type="GeneID" id="38574505"/>
<evidence type="ECO:0000256" key="7">
    <source>
        <dbReference type="ARBA" id="ARBA00022692"/>
    </source>
</evidence>
<accession>A0A3G5BC62</accession>
<dbReference type="InterPro" id="IPR035908">
    <property type="entry name" value="F0_ATP_A_sf"/>
</dbReference>
<dbReference type="Gene3D" id="1.20.120.220">
    <property type="entry name" value="ATP synthase, F0 complex, subunit A"/>
    <property type="match status" value="1"/>
</dbReference>
<feature type="transmembrane region" description="Helical" evidence="14">
    <location>
        <begin position="198"/>
        <end position="221"/>
    </location>
</feature>
<dbReference type="PROSITE" id="PS00449">
    <property type="entry name" value="ATPASE_A"/>
    <property type="match status" value="1"/>
</dbReference>
<evidence type="ECO:0000256" key="13">
    <source>
        <dbReference type="RuleBase" id="RU004450"/>
    </source>
</evidence>
<keyword evidence="12" id="KW-0066">ATP synthesis</keyword>
<keyword evidence="8" id="KW-0375">Hydrogen ion transport</keyword>
<evidence type="ECO:0000256" key="5">
    <source>
        <dbReference type="ARBA" id="ARBA00022448"/>
    </source>
</evidence>